<organism evidence="1">
    <name type="scientific">Arundo donax</name>
    <name type="common">Giant reed</name>
    <name type="synonym">Donax arundinaceus</name>
    <dbReference type="NCBI Taxonomy" id="35708"/>
    <lineage>
        <taxon>Eukaryota</taxon>
        <taxon>Viridiplantae</taxon>
        <taxon>Streptophyta</taxon>
        <taxon>Embryophyta</taxon>
        <taxon>Tracheophyta</taxon>
        <taxon>Spermatophyta</taxon>
        <taxon>Magnoliopsida</taxon>
        <taxon>Liliopsida</taxon>
        <taxon>Poales</taxon>
        <taxon>Poaceae</taxon>
        <taxon>PACMAD clade</taxon>
        <taxon>Arundinoideae</taxon>
        <taxon>Arundineae</taxon>
        <taxon>Arundo</taxon>
    </lineage>
</organism>
<reference evidence="1" key="1">
    <citation type="submission" date="2014-09" db="EMBL/GenBank/DDBJ databases">
        <authorList>
            <person name="Magalhaes I.L.F."/>
            <person name="Oliveira U."/>
            <person name="Santos F.R."/>
            <person name="Vidigal T.H.D.A."/>
            <person name="Brescovit A.D."/>
            <person name="Santos A.J."/>
        </authorList>
    </citation>
    <scope>NUCLEOTIDE SEQUENCE</scope>
    <source>
        <tissue evidence="1">Shoot tissue taken approximately 20 cm above the soil surface</tissue>
    </source>
</reference>
<evidence type="ECO:0000313" key="1">
    <source>
        <dbReference type="EMBL" id="JAD89850.1"/>
    </source>
</evidence>
<dbReference type="EMBL" id="GBRH01208045">
    <property type="protein sequence ID" value="JAD89850.1"/>
    <property type="molecule type" value="Transcribed_RNA"/>
</dbReference>
<sequence length="67" mass="7137">MNKNGAILKFASSLCRMAEPYSSMTYQTGVSSIFSSSASRYVIRYSHIAPITLSARGSSGDHSGSRG</sequence>
<dbReference type="AlphaFoldDB" id="A0A0A9DW09"/>
<reference evidence="1" key="2">
    <citation type="journal article" date="2015" name="Data Brief">
        <title>Shoot transcriptome of the giant reed, Arundo donax.</title>
        <authorList>
            <person name="Barrero R.A."/>
            <person name="Guerrero F.D."/>
            <person name="Moolhuijzen P."/>
            <person name="Goolsby J.A."/>
            <person name="Tidwell J."/>
            <person name="Bellgard S.E."/>
            <person name="Bellgard M.I."/>
        </authorList>
    </citation>
    <scope>NUCLEOTIDE SEQUENCE</scope>
    <source>
        <tissue evidence="1">Shoot tissue taken approximately 20 cm above the soil surface</tissue>
    </source>
</reference>
<name>A0A0A9DW09_ARUDO</name>
<protein>
    <submittedName>
        <fullName evidence="1">Uncharacterized protein</fullName>
    </submittedName>
</protein>
<proteinExistence type="predicted"/>
<accession>A0A0A9DW09</accession>